<gene>
    <name evidence="2" type="ORF">BN1204_006220</name>
</gene>
<proteinExistence type="predicted"/>
<feature type="region of interest" description="Disordered" evidence="1">
    <location>
        <begin position="558"/>
        <end position="651"/>
    </location>
</feature>
<feature type="region of interest" description="Disordered" evidence="1">
    <location>
        <begin position="1"/>
        <end position="51"/>
    </location>
</feature>
<dbReference type="EMBL" id="LN714476">
    <property type="protein sequence ID" value="CEL64742.1"/>
    <property type="molecule type" value="Genomic_DNA"/>
</dbReference>
<feature type="compositionally biased region" description="Low complexity" evidence="1">
    <location>
        <begin position="599"/>
        <end position="616"/>
    </location>
</feature>
<reference evidence="2" key="1">
    <citation type="journal article" date="2015" name="PLoS ONE">
        <title>Comprehensive Evaluation of Toxoplasma gondii VEG and Neospora caninum LIV Genomes with Tachyzoite Stage Transcriptome and Proteome Defines Novel Transcript Features.</title>
        <authorList>
            <person name="Ramaprasad A."/>
            <person name="Mourier T."/>
            <person name="Naeem R."/>
            <person name="Malas T.B."/>
            <person name="Moussa E."/>
            <person name="Panigrahi A."/>
            <person name="Vermont S.J."/>
            <person name="Otto T.D."/>
            <person name="Wastling J."/>
            <person name="Pain A."/>
        </authorList>
    </citation>
    <scope>NUCLEOTIDE SEQUENCE</scope>
    <source>
        <strain evidence="2">Liverpool</strain>
    </source>
</reference>
<accession>A0A0F7U8M5</accession>
<feature type="compositionally biased region" description="Polar residues" evidence="1">
    <location>
        <begin position="488"/>
        <end position="516"/>
    </location>
</feature>
<organism evidence="2">
    <name type="scientific">Neospora caninum (strain Liverpool)</name>
    <dbReference type="NCBI Taxonomy" id="572307"/>
    <lineage>
        <taxon>Eukaryota</taxon>
        <taxon>Sar</taxon>
        <taxon>Alveolata</taxon>
        <taxon>Apicomplexa</taxon>
        <taxon>Conoidasida</taxon>
        <taxon>Coccidia</taxon>
        <taxon>Eucoccidiorida</taxon>
        <taxon>Eimeriorina</taxon>
        <taxon>Sarcocystidae</taxon>
        <taxon>Neospora</taxon>
    </lineage>
</organism>
<feature type="compositionally biased region" description="Basic and acidic residues" evidence="1">
    <location>
        <begin position="74"/>
        <end position="83"/>
    </location>
</feature>
<feature type="compositionally biased region" description="Polar residues" evidence="1">
    <location>
        <begin position="15"/>
        <end position="25"/>
    </location>
</feature>
<evidence type="ECO:0000256" key="1">
    <source>
        <dbReference type="SAM" id="MobiDB-lite"/>
    </source>
</evidence>
<protein>
    <submittedName>
        <fullName evidence="2">Uncharacterized protein</fullName>
    </submittedName>
</protein>
<feature type="region of interest" description="Disordered" evidence="1">
    <location>
        <begin position="243"/>
        <end position="268"/>
    </location>
</feature>
<evidence type="ECO:0000313" key="2">
    <source>
        <dbReference type="EMBL" id="CEL64742.1"/>
    </source>
</evidence>
<feature type="region of interest" description="Disordered" evidence="1">
    <location>
        <begin position="482"/>
        <end position="519"/>
    </location>
</feature>
<feature type="region of interest" description="Disordered" evidence="1">
    <location>
        <begin position="65"/>
        <end position="145"/>
    </location>
</feature>
<dbReference type="AlphaFoldDB" id="A0A0F7U8M5"/>
<name>A0A0F7U8M5_NEOCL</name>
<sequence length="673" mass="73717">MHKEYGAQPGVVSGRSPSFFQQPYSQEPDPQLSHYEHALEKTLQQRQQELQHELDLVEERVKIQSHSAQAEMGRQTDHRRSELHSLQGPLSQPYPGHMPHHEQLSEHPYLVRENPSQPDQRAPAERYGQSFHEAARTTPQTLEPTGKRAAEIGTATGQPDVFDEQVLEELRRTGKAVVHTTGGTYVFSPSEDGQTIHCAVYPPGTFESRDSRGLPSTSAPGIVATESPVEPFTTASASRYYTPETQEERFPTERPMVPSSSVGMGESIKGYPQYPKSGPEEYPELRWEQMQQPSNKAEEVTSNQRQAAHHILVPNSHQLQDNAPKLVEFCLDALESVGRPICKQGSYLSVAAYVHSVEENKPHLRTSPVPIDSNGCADFRGAPLQMIWRGEEFVHMKVYEERQYEAMGEAVGFLKLQFASLNAENAPMKVMLVGKENEPNGFLILRFSILGSLTSASSHSQGPFPVPALAVPQLGRSAGVSPVEAYSTRDNLPSYDPSNYAGTSPPSSAGPGNQLPTLPVGFLGQASEYQDLPPQYHVAHASAFASLTDAYGRGYAQETAPDARGIDRRAPIDGSSHGVEGQFKPEAAAMQTRVASPHLRGSPSLRLALPSPSSGSHHGVTEALDARGEQRVAPKKPGATAAQNPSKQVARRSLLQRWRRGWCCEMSTGADLN</sequence>